<keyword evidence="2" id="KW-0813">Transport</keyword>
<dbReference type="Pfam" id="PF03573">
    <property type="entry name" value="OprD"/>
    <property type="match status" value="1"/>
</dbReference>
<dbReference type="AlphaFoldDB" id="A0A2U3N3T6"/>
<dbReference type="InParanoid" id="A0A2U3N3T6"/>
<accession>A0A2U3N3T6</accession>
<dbReference type="InterPro" id="IPR005318">
    <property type="entry name" value="OM_porin_bac"/>
</dbReference>
<keyword evidence="3 4" id="KW-0732">Signal</keyword>
<dbReference type="PANTHER" id="PTHR34596:SF2">
    <property type="entry name" value="CHITOPORIN"/>
    <property type="match status" value="1"/>
</dbReference>
<evidence type="ECO:0000256" key="1">
    <source>
        <dbReference type="ARBA" id="ARBA00009075"/>
    </source>
</evidence>
<dbReference type="GO" id="GO:0016020">
    <property type="term" value="C:membrane"/>
    <property type="evidence" value="ECO:0007669"/>
    <property type="project" value="InterPro"/>
</dbReference>
<organism evidence="5 6">
    <name type="scientific">Acinetobacter stercoris</name>
    <dbReference type="NCBI Taxonomy" id="2126983"/>
    <lineage>
        <taxon>Bacteria</taxon>
        <taxon>Pseudomonadati</taxon>
        <taxon>Pseudomonadota</taxon>
        <taxon>Gammaproteobacteria</taxon>
        <taxon>Moraxellales</taxon>
        <taxon>Moraxellaceae</taxon>
        <taxon>Acinetobacter</taxon>
    </lineage>
</organism>
<name>A0A2U3N3T6_9GAMM</name>
<evidence type="ECO:0000313" key="6">
    <source>
        <dbReference type="Proteomes" id="UP000245974"/>
    </source>
</evidence>
<dbReference type="Proteomes" id="UP000245974">
    <property type="component" value="Unassembled WGS sequence"/>
</dbReference>
<evidence type="ECO:0000313" key="5">
    <source>
        <dbReference type="EMBL" id="SPL72284.1"/>
    </source>
</evidence>
<sequence length="417" mass="48250">MAFANLTKKHLTYLSMGMLGIFGLSHTANAEDNFKLVLKNAFIERNYDDDAIKDPGSWSQGISGFYTSDYIPTVLTVADKPIEIGMDASLQYALRLSDDRHVDDTVLPFSPYSKTQDRNFLKYGGTLKLKYDKTEFKIGELWLDLPITATDASRQLLSSYWGGQIKSQLSDKLKLELGRIEQVSPRYAEGFQRFTYTTNGKTHQSDGLNYIDFKYNVTPNIMAEYYYGNLEDLYDKHYLGLEHWYKSDKFKAQTRFKYFRSQDSGSSIAGEVDNHNIGLIEKVFVGNHTVALGYQQLFGDTAYPLPDGFLPELYFINWNTTGFFKKDEKSIHFLYGYDFKNYVPGLNAMVKYVHGYDFKDNQGRKNNESETNFILSYDFQNPKLKGLSFHWLYINYDVKTGNDFQENRILTTYTKKF</sequence>
<keyword evidence="6" id="KW-1185">Reference proteome</keyword>
<feature type="chain" id="PRO_5015607429" evidence="4">
    <location>
        <begin position="31"/>
        <end position="417"/>
    </location>
</feature>
<proteinExistence type="inferred from homology"/>
<dbReference type="GO" id="GO:0015288">
    <property type="term" value="F:porin activity"/>
    <property type="evidence" value="ECO:0007669"/>
    <property type="project" value="TreeGrafter"/>
</dbReference>
<reference evidence="6" key="1">
    <citation type="submission" date="2018-03" db="EMBL/GenBank/DDBJ databases">
        <authorList>
            <person name="Blom J."/>
        </authorList>
    </citation>
    <scope>NUCLEOTIDE SEQUENCE [LARGE SCALE GENOMIC DNA]</scope>
    <source>
        <strain evidence="6">KPC-SM-21</strain>
    </source>
</reference>
<dbReference type="Gene3D" id="2.40.160.10">
    <property type="entry name" value="Porin"/>
    <property type="match status" value="1"/>
</dbReference>
<protein>
    <submittedName>
        <fullName evidence="5">Porin-like protein NicP</fullName>
    </submittedName>
</protein>
<feature type="signal peptide" evidence="4">
    <location>
        <begin position="1"/>
        <end position="30"/>
    </location>
</feature>
<dbReference type="EMBL" id="OOGT01000252">
    <property type="protein sequence ID" value="SPL72284.1"/>
    <property type="molecule type" value="Genomic_DNA"/>
</dbReference>
<evidence type="ECO:0000256" key="3">
    <source>
        <dbReference type="ARBA" id="ARBA00022729"/>
    </source>
</evidence>
<evidence type="ECO:0000256" key="2">
    <source>
        <dbReference type="ARBA" id="ARBA00022448"/>
    </source>
</evidence>
<comment type="similarity">
    <text evidence="1">Belongs to the outer membrane porin (Opr) (TC 1.B.25) family.</text>
</comment>
<evidence type="ECO:0000256" key="4">
    <source>
        <dbReference type="SAM" id="SignalP"/>
    </source>
</evidence>
<dbReference type="InterPro" id="IPR023614">
    <property type="entry name" value="Porin_dom_sf"/>
</dbReference>
<dbReference type="OrthoDB" id="6759120at2"/>
<dbReference type="PANTHER" id="PTHR34596">
    <property type="entry name" value="CHITOPORIN"/>
    <property type="match status" value="1"/>
</dbReference>
<gene>
    <name evidence="5" type="primary">nicP_3</name>
    <name evidence="5" type="ORF">KPC_3462</name>
</gene>